<evidence type="ECO:0000313" key="2">
    <source>
        <dbReference type="Proteomes" id="UP000053029"/>
    </source>
</evidence>
<keyword evidence="2" id="KW-1185">Reference proteome</keyword>
<sequence>MKHDKSRPHESLICVGYIAIQGIDVSYAAGDPRNQRLGYLTAVRTPASTPTASSNIKLQTNVLLAVKVSCDNVSGTRIVDRSLAEQAAPPAAAHENIEPEYPDVIGWMLDPSWIDTASPNNTTEPLQIPITTL</sequence>
<organism evidence="1 2">
    <name type="scientific">Fonsecaea pedrosoi CBS 271.37</name>
    <dbReference type="NCBI Taxonomy" id="1442368"/>
    <lineage>
        <taxon>Eukaryota</taxon>
        <taxon>Fungi</taxon>
        <taxon>Dikarya</taxon>
        <taxon>Ascomycota</taxon>
        <taxon>Pezizomycotina</taxon>
        <taxon>Eurotiomycetes</taxon>
        <taxon>Chaetothyriomycetidae</taxon>
        <taxon>Chaetothyriales</taxon>
        <taxon>Herpotrichiellaceae</taxon>
        <taxon>Fonsecaea</taxon>
    </lineage>
</organism>
<dbReference type="VEuPathDB" id="FungiDB:Z517_07265"/>
<dbReference type="EMBL" id="KN846972">
    <property type="protein sequence ID" value="KIW80649.1"/>
    <property type="molecule type" value="Genomic_DNA"/>
</dbReference>
<dbReference type="Proteomes" id="UP000053029">
    <property type="component" value="Unassembled WGS sequence"/>
</dbReference>
<dbReference type="AlphaFoldDB" id="A0A0D2H7M2"/>
<dbReference type="GeneID" id="25306755"/>
<evidence type="ECO:0000313" key="1">
    <source>
        <dbReference type="EMBL" id="KIW80649.1"/>
    </source>
</evidence>
<dbReference type="RefSeq" id="XP_013284457.1">
    <property type="nucleotide sequence ID" value="XM_013429003.1"/>
</dbReference>
<accession>A0A0D2H7M2</accession>
<protein>
    <submittedName>
        <fullName evidence="1">Unplaced genomic scaffold supercont1.4, whole genome shotgun sequence</fullName>
    </submittedName>
</protein>
<reference evidence="1 2" key="1">
    <citation type="submission" date="2015-01" db="EMBL/GenBank/DDBJ databases">
        <title>The Genome Sequence of Fonsecaea pedrosoi CBS 271.37.</title>
        <authorList>
            <consortium name="The Broad Institute Genomics Platform"/>
            <person name="Cuomo C."/>
            <person name="de Hoog S."/>
            <person name="Gorbushina A."/>
            <person name="Stielow B."/>
            <person name="Teixiera M."/>
            <person name="Abouelleil A."/>
            <person name="Chapman S.B."/>
            <person name="Priest M."/>
            <person name="Young S.K."/>
            <person name="Wortman J."/>
            <person name="Nusbaum C."/>
            <person name="Birren B."/>
        </authorList>
    </citation>
    <scope>NUCLEOTIDE SEQUENCE [LARGE SCALE GENOMIC DNA]</scope>
    <source>
        <strain evidence="1 2">CBS 271.37</strain>
    </source>
</reference>
<dbReference type="HOGENOM" id="CLU_1906785_0_0_1"/>
<dbReference type="OrthoDB" id="10478549at2759"/>
<proteinExistence type="predicted"/>
<gene>
    <name evidence="1" type="ORF">Z517_07265</name>
</gene>
<name>A0A0D2H7M2_9EURO</name>